<evidence type="ECO:0000256" key="1">
    <source>
        <dbReference type="SAM" id="Coils"/>
    </source>
</evidence>
<dbReference type="AlphaFoldDB" id="A0AA40BVQ3"/>
<protein>
    <submittedName>
        <fullName evidence="3">Uncharacterized protein</fullName>
    </submittedName>
</protein>
<proteinExistence type="predicted"/>
<dbReference type="EMBL" id="JAUJDW010000198">
    <property type="protein sequence ID" value="KAK0615379.1"/>
    <property type="molecule type" value="Genomic_DNA"/>
</dbReference>
<accession>A0AA40BVQ3</accession>
<evidence type="ECO:0000313" key="3">
    <source>
        <dbReference type="EMBL" id="KAK0615379.1"/>
    </source>
</evidence>
<feature type="region of interest" description="Disordered" evidence="2">
    <location>
        <begin position="103"/>
        <end position="132"/>
    </location>
</feature>
<feature type="compositionally biased region" description="Low complexity" evidence="2">
    <location>
        <begin position="105"/>
        <end position="121"/>
    </location>
</feature>
<comment type="caution">
    <text evidence="3">The sequence shown here is derived from an EMBL/GenBank/DDBJ whole genome shotgun (WGS) entry which is preliminary data.</text>
</comment>
<dbReference type="Proteomes" id="UP001175001">
    <property type="component" value="Unassembled WGS sequence"/>
</dbReference>
<evidence type="ECO:0000313" key="4">
    <source>
        <dbReference type="Proteomes" id="UP001175001"/>
    </source>
</evidence>
<feature type="coiled-coil region" evidence="1">
    <location>
        <begin position="145"/>
        <end position="205"/>
    </location>
</feature>
<evidence type="ECO:0000256" key="2">
    <source>
        <dbReference type="SAM" id="MobiDB-lite"/>
    </source>
</evidence>
<gene>
    <name evidence="3" type="ORF">DIS24_g11865</name>
</gene>
<reference evidence="3" key="1">
    <citation type="submission" date="2023-06" db="EMBL/GenBank/DDBJ databases">
        <title>Multi-omics analyses reveal the molecular pathogenesis toolkit of Lasiodiplodia hormozganensis, a cross-kingdom pathogen.</title>
        <authorList>
            <person name="Felix C."/>
            <person name="Meneses R."/>
            <person name="Goncalves M.F.M."/>
            <person name="Tilleman L."/>
            <person name="Duarte A.S."/>
            <person name="Jorrin-Novo J.V."/>
            <person name="Van De Peer Y."/>
            <person name="Deforce D."/>
            <person name="Van Nieuwerburgh F."/>
            <person name="Esteves A.C."/>
            <person name="Alves A."/>
        </authorList>
    </citation>
    <scope>NUCLEOTIDE SEQUENCE</scope>
    <source>
        <strain evidence="3">CBS 339.90</strain>
    </source>
</reference>
<organism evidence="3 4">
    <name type="scientific">Lasiodiplodia hormozganensis</name>
    <dbReference type="NCBI Taxonomy" id="869390"/>
    <lineage>
        <taxon>Eukaryota</taxon>
        <taxon>Fungi</taxon>
        <taxon>Dikarya</taxon>
        <taxon>Ascomycota</taxon>
        <taxon>Pezizomycotina</taxon>
        <taxon>Dothideomycetes</taxon>
        <taxon>Dothideomycetes incertae sedis</taxon>
        <taxon>Botryosphaeriales</taxon>
        <taxon>Botryosphaeriaceae</taxon>
        <taxon>Lasiodiplodia</taxon>
    </lineage>
</organism>
<sequence length="249" mass="28591">MTEYRSISVPSNVDDEQQMALLMRSCSATTIEHGFPDSQAIHLPMQHDGSDTPSAMDASIPLVVHHPRPISAAVPRFLTPPTSSAASPSLLLLGSSPPYFPPASPTLSPSGASSPSLVLSPSPSPSPPLSESWMEIEAPQESSWEVELREELEKELQRMRQVQWEEEIEREREMQWEREMKLLKRERYEKEMQQLERKRYEKLDAMAARRRGIRKQRKDILRLREVVPEWLVEEKLADQENEEFLYGSE</sequence>
<name>A0AA40BVQ3_9PEZI</name>
<keyword evidence="4" id="KW-1185">Reference proteome</keyword>
<keyword evidence="1" id="KW-0175">Coiled coil</keyword>